<dbReference type="AlphaFoldDB" id="A0A9D4ERU3"/>
<evidence type="ECO:0000313" key="2">
    <source>
        <dbReference type="Proteomes" id="UP000828390"/>
    </source>
</evidence>
<evidence type="ECO:0000313" key="1">
    <source>
        <dbReference type="EMBL" id="KAH3785202.1"/>
    </source>
</evidence>
<keyword evidence="2" id="KW-1185">Reference proteome</keyword>
<dbReference type="Proteomes" id="UP000828390">
    <property type="component" value="Unassembled WGS sequence"/>
</dbReference>
<proteinExistence type="predicted"/>
<organism evidence="1 2">
    <name type="scientific">Dreissena polymorpha</name>
    <name type="common">Zebra mussel</name>
    <name type="synonym">Mytilus polymorpha</name>
    <dbReference type="NCBI Taxonomy" id="45954"/>
    <lineage>
        <taxon>Eukaryota</taxon>
        <taxon>Metazoa</taxon>
        <taxon>Spiralia</taxon>
        <taxon>Lophotrochozoa</taxon>
        <taxon>Mollusca</taxon>
        <taxon>Bivalvia</taxon>
        <taxon>Autobranchia</taxon>
        <taxon>Heteroconchia</taxon>
        <taxon>Euheterodonta</taxon>
        <taxon>Imparidentia</taxon>
        <taxon>Neoheterodontei</taxon>
        <taxon>Myida</taxon>
        <taxon>Dreissenoidea</taxon>
        <taxon>Dreissenidae</taxon>
        <taxon>Dreissena</taxon>
    </lineage>
</organism>
<accession>A0A9D4ERU3</accession>
<gene>
    <name evidence="1" type="ORF">DPMN_163287</name>
</gene>
<reference evidence="1" key="1">
    <citation type="journal article" date="2019" name="bioRxiv">
        <title>The Genome of the Zebra Mussel, Dreissena polymorpha: A Resource for Invasive Species Research.</title>
        <authorList>
            <person name="McCartney M.A."/>
            <person name="Auch B."/>
            <person name="Kono T."/>
            <person name="Mallez S."/>
            <person name="Zhang Y."/>
            <person name="Obille A."/>
            <person name="Becker A."/>
            <person name="Abrahante J.E."/>
            <person name="Garbe J."/>
            <person name="Badalamenti J.P."/>
            <person name="Herman A."/>
            <person name="Mangelson H."/>
            <person name="Liachko I."/>
            <person name="Sullivan S."/>
            <person name="Sone E.D."/>
            <person name="Koren S."/>
            <person name="Silverstein K.A.T."/>
            <person name="Beckman K.B."/>
            <person name="Gohl D.M."/>
        </authorList>
    </citation>
    <scope>NUCLEOTIDE SEQUENCE</scope>
    <source>
        <strain evidence="1">Duluth1</strain>
        <tissue evidence="1">Whole animal</tissue>
    </source>
</reference>
<reference evidence="1" key="2">
    <citation type="submission" date="2020-11" db="EMBL/GenBank/DDBJ databases">
        <authorList>
            <person name="McCartney M.A."/>
            <person name="Auch B."/>
            <person name="Kono T."/>
            <person name="Mallez S."/>
            <person name="Becker A."/>
            <person name="Gohl D.M."/>
            <person name="Silverstein K.A.T."/>
            <person name="Koren S."/>
            <person name="Bechman K.B."/>
            <person name="Herman A."/>
            <person name="Abrahante J.E."/>
            <person name="Garbe J."/>
        </authorList>
    </citation>
    <scope>NUCLEOTIDE SEQUENCE</scope>
    <source>
        <strain evidence="1">Duluth1</strain>
        <tissue evidence="1">Whole animal</tissue>
    </source>
</reference>
<dbReference type="EMBL" id="JAIWYP010000008">
    <property type="protein sequence ID" value="KAH3785202.1"/>
    <property type="molecule type" value="Genomic_DNA"/>
</dbReference>
<comment type="caution">
    <text evidence="1">The sequence shown here is derived from an EMBL/GenBank/DDBJ whole genome shotgun (WGS) entry which is preliminary data.</text>
</comment>
<sequence>MRPEYVQSSMHIRAEWSSIVEGRWSTRHQQNSLTSRDGDYSPGHLDENRVYQPVRLPESFVNKTTNLAELYLGQCSS</sequence>
<protein>
    <submittedName>
        <fullName evidence="1">Uncharacterized protein</fullName>
    </submittedName>
</protein>
<name>A0A9D4ERU3_DREPO</name>